<protein>
    <submittedName>
        <fullName evidence="1">Uncharacterized protein</fullName>
    </submittedName>
</protein>
<gene>
    <name evidence="1" type="ORF">F442_22266</name>
</gene>
<evidence type="ECO:0000313" key="2">
    <source>
        <dbReference type="Proteomes" id="UP000018948"/>
    </source>
</evidence>
<accession>W2Y006</accession>
<sequence>MGLSILWRFTPHFTLPDDMIRRLQYISERYLLTRRSDPGRRFVKLAKAGICHVSFHRGDPQNHALPTRSRNNGF</sequence>
<reference evidence="1 2" key="1">
    <citation type="submission" date="2013-11" db="EMBL/GenBank/DDBJ databases">
        <title>The Genome Sequence of Phytophthora parasitica P10297.</title>
        <authorList>
            <consortium name="The Broad Institute Genomics Platform"/>
            <person name="Russ C."/>
            <person name="Tyler B."/>
            <person name="Panabieres F."/>
            <person name="Shan W."/>
            <person name="Tripathy S."/>
            <person name="Grunwald N."/>
            <person name="Machado M."/>
            <person name="Johnson C.S."/>
            <person name="Walker B."/>
            <person name="Young S.K."/>
            <person name="Zeng Q."/>
            <person name="Gargeya S."/>
            <person name="Fitzgerald M."/>
            <person name="Haas B."/>
            <person name="Abouelleil A."/>
            <person name="Allen A.W."/>
            <person name="Alvarado L."/>
            <person name="Arachchi H.M."/>
            <person name="Berlin A.M."/>
            <person name="Chapman S.B."/>
            <person name="Gainer-Dewar J."/>
            <person name="Goldberg J."/>
            <person name="Griggs A."/>
            <person name="Gujja S."/>
            <person name="Hansen M."/>
            <person name="Howarth C."/>
            <person name="Imamovic A."/>
            <person name="Ireland A."/>
            <person name="Larimer J."/>
            <person name="McCowan C."/>
            <person name="Murphy C."/>
            <person name="Pearson M."/>
            <person name="Poon T.W."/>
            <person name="Priest M."/>
            <person name="Roberts A."/>
            <person name="Saif S."/>
            <person name="Shea T."/>
            <person name="Sisk P."/>
            <person name="Sykes S."/>
            <person name="Wortman J."/>
            <person name="Nusbaum C."/>
            <person name="Birren B."/>
        </authorList>
    </citation>
    <scope>NUCLEOTIDE SEQUENCE [LARGE SCALE GENOMIC DNA]</scope>
    <source>
        <strain evidence="1 2">P10297</strain>
    </source>
</reference>
<dbReference type="EMBL" id="ANIY01004692">
    <property type="protein sequence ID" value="ETP28440.1"/>
    <property type="molecule type" value="Genomic_DNA"/>
</dbReference>
<organism evidence="1 2">
    <name type="scientific">Phytophthora nicotianae P10297</name>
    <dbReference type="NCBI Taxonomy" id="1317064"/>
    <lineage>
        <taxon>Eukaryota</taxon>
        <taxon>Sar</taxon>
        <taxon>Stramenopiles</taxon>
        <taxon>Oomycota</taxon>
        <taxon>Peronosporomycetes</taxon>
        <taxon>Peronosporales</taxon>
        <taxon>Peronosporaceae</taxon>
        <taxon>Phytophthora</taxon>
    </lineage>
</organism>
<evidence type="ECO:0000313" key="1">
    <source>
        <dbReference type="EMBL" id="ETP28440.1"/>
    </source>
</evidence>
<dbReference type="AlphaFoldDB" id="W2Y006"/>
<name>W2Y006_PHYNI</name>
<dbReference type="Proteomes" id="UP000018948">
    <property type="component" value="Unassembled WGS sequence"/>
</dbReference>
<proteinExistence type="predicted"/>
<comment type="caution">
    <text evidence="1">The sequence shown here is derived from an EMBL/GenBank/DDBJ whole genome shotgun (WGS) entry which is preliminary data.</text>
</comment>